<protein>
    <submittedName>
        <fullName evidence="1">Uncharacterized protein</fullName>
    </submittedName>
</protein>
<evidence type="ECO:0000313" key="1">
    <source>
        <dbReference type="EMBL" id="KAH0459501.1"/>
    </source>
</evidence>
<comment type="caution">
    <text evidence="1">The sequence shown here is derived from an EMBL/GenBank/DDBJ whole genome shotgun (WGS) entry which is preliminary data.</text>
</comment>
<evidence type="ECO:0000313" key="2">
    <source>
        <dbReference type="Proteomes" id="UP000775213"/>
    </source>
</evidence>
<gene>
    <name evidence="1" type="ORF">IEQ34_012315</name>
</gene>
<reference evidence="1 2" key="1">
    <citation type="journal article" date="2021" name="Hortic Res">
        <title>Chromosome-scale assembly of the Dendrobium chrysotoxum genome enhances the understanding of orchid evolution.</title>
        <authorList>
            <person name="Zhang Y."/>
            <person name="Zhang G.Q."/>
            <person name="Zhang D."/>
            <person name="Liu X.D."/>
            <person name="Xu X.Y."/>
            <person name="Sun W.H."/>
            <person name="Yu X."/>
            <person name="Zhu X."/>
            <person name="Wang Z.W."/>
            <person name="Zhao X."/>
            <person name="Zhong W.Y."/>
            <person name="Chen H."/>
            <person name="Yin W.L."/>
            <person name="Huang T."/>
            <person name="Niu S.C."/>
            <person name="Liu Z.J."/>
        </authorList>
    </citation>
    <scope>NUCLEOTIDE SEQUENCE [LARGE SCALE GENOMIC DNA]</scope>
    <source>
        <strain evidence="1">Lindl</strain>
    </source>
</reference>
<sequence length="161" mass="17968">MGLPKSAKKFNNPSGLPKNTVLPFDSINSLSRSFRILALGWWIEVTTTLPEFAILCSTFMTMNALVESSPEVGSSRKRSMGSWMMSVPMDTRRRSPPETPRWPSSPIIVDAAARRPSWSIRAWTRARFFEAESQRGSRNSAAKVRVSSTVSIGKRRSSCIT</sequence>
<dbReference type="AlphaFoldDB" id="A0AAV7GU67"/>
<dbReference type="EMBL" id="JAGFBR010000011">
    <property type="protein sequence ID" value="KAH0459501.1"/>
    <property type="molecule type" value="Genomic_DNA"/>
</dbReference>
<dbReference type="Proteomes" id="UP000775213">
    <property type="component" value="Unassembled WGS sequence"/>
</dbReference>
<accession>A0AAV7GU67</accession>
<name>A0AAV7GU67_DENCH</name>
<organism evidence="1 2">
    <name type="scientific">Dendrobium chrysotoxum</name>
    <name type="common">Orchid</name>
    <dbReference type="NCBI Taxonomy" id="161865"/>
    <lineage>
        <taxon>Eukaryota</taxon>
        <taxon>Viridiplantae</taxon>
        <taxon>Streptophyta</taxon>
        <taxon>Embryophyta</taxon>
        <taxon>Tracheophyta</taxon>
        <taxon>Spermatophyta</taxon>
        <taxon>Magnoliopsida</taxon>
        <taxon>Liliopsida</taxon>
        <taxon>Asparagales</taxon>
        <taxon>Orchidaceae</taxon>
        <taxon>Epidendroideae</taxon>
        <taxon>Malaxideae</taxon>
        <taxon>Dendrobiinae</taxon>
        <taxon>Dendrobium</taxon>
    </lineage>
</organism>
<proteinExistence type="predicted"/>
<keyword evidence="2" id="KW-1185">Reference proteome</keyword>